<dbReference type="InterPro" id="IPR017452">
    <property type="entry name" value="GPCR_Rhodpsn_7TM"/>
</dbReference>
<organism evidence="11 12">
    <name type="scientific">Elysia marginata</name>
    <dbReference type="NCBI Taxonomy" id="1093978"/>
    <lineage>
        <taxon>Eukaryota</taxon>
        <taxon>Metazoa</taxon>
        <taxon>Spiralia</taxon>
        <taxon>Lophotrochozoa</taxon>
        <taxon>Mollusca</taxon>
        <taxon>Gastropoda</taxon>
        <taxon>Heterobranchia</taxon>
        <taxon>Euthyneura</taxon>
        <taxon>Panpulmonata</taxon>
        <taxon>Sacoglossa</taxon>
        <taxon>Placobranchoidea</taxon>
        <taxon>Plakobranchidae</taxon>
        <taxon>Elysia</taxon>
    </lineage>
</organism>
<evidence type="ECO:0000256" key="5">
    <source>
        <dbReference type="ARBA" id="ARBA00023040"/>
    </source>
</evidence>
<evidence type="ECO:0000256" key="6">
    <source>
        <dbReference type="ARBA" id="ARBA00023136"/>
    </source>
</evidence>
<sequence>MDNSTWSPRITDSEMGNAIDHVVFYYLSVGLNVVLNPVCALLAFCAGIVNIATFSQMDLSQGVNMNLLILSVSDFVLAIILVLMTFTYISFWFGIKSMPIQQVALFGFRTINYPVTASTAVTTVIAVVRCLSVVIPLTFRSVVTVRRQIVAIALGCLIGWSVQMYNQILALADIKSMISRNSFDIFRNVFFFTCLSIIVASMVFLTIALQRSSMFQSRAASTSDSQSKTQNRREARVMKSVILVLTIFVVCNIPLLMLSIMRLASIEFSRSGQYRSVEDLVDLIVGLGISLNASLNTFVYLFHNTQYRNIIKTSFSHQSRSSR</sequence>
<reference evidence="11 12" key="1">
    <citation type="journal article" date="2021" name="Elife">
        <title>Chloroplast acquisition without the gene transfer in kleptoplastic sea slugs, Plakobranchus ocellatus.</title>
        <authorList>
            <person name="Maeda T."/>
            <person name="Takahashi S."/>
            <person name="Yoshida T."/>
            <person name="Shimamura S."/>
            <person name="Takaki Y."/>
            <person name="Nagai Y."/>
            <person name="Toyoda A."/>
            <person name="Suzuki Y."/>
            <person name="Arimoto A."/>
            <person name="Ishii H."/>
            <person name="Satoh N."/>
            <person name="Nishiyama T."/>
            <person name="Hasebe M."/>
            <person name="Maruyama T."/>
            <person name="Minagawa J."/>
            <person name="Obokata J."/>
            <person name="Shigenobu S."/>
        </authorList>
    </citation>
    <scope>NUCLEOTIDE SEQUENCE [LARGE SCALE GENOMIC DNA]</scope>
</reference>
<dbReference type="Proteomes" id="UP000762676">
    <property type="component" value="Unassembled WGS sequence"/>
</dbReference>
<keyword evidence="5" id="KW-0297">G-protein coupled receptor</keyword>
<evidence type="ECO:0000256" key="2">
    <source>
        <dbReference type="ARBA" id="ARBA00022475"/>
    </source>
</evidence>
<evidence type="ECO:0000259" key="10">
    <source>
        <dbReference type="PROSITE" id="PS50262"/>
    </source>
</evidence>
<evidence type="ECO:0000256" key="4">
    <source>
        <dbReference type="ARBA" id="ARBA00022989"/>
    </source>
</evidence>
<evidence type="ECO:0000313" key="11">
    <source>
        <dbReference type="EMBL" id="GFR75186.1"/>
    </source>
</evidence>
<evidence type="ECO:0000256" key="7">
    <source>
        <dbReference type="ARBA" id="ARBA00023170"/>
    </source>
</evidence>
<feature type="transmembrane region" description="Helical" evidence="9">
    <location>
        <begin position="241"/>
        <end position="263"/>
    </location>
</feature>
<dbReference type="PANTHER" id="PTHR24249:SF411">
    <property type="entry name" value="G-PROTEIN COUPLED RECEPTORS FAMILY 1 PROFILE DOMAIN-CONTAINING PROTEIN"/>
    <property type="match status" value="1"/>
</dbReference>
<keyword evidence="7 11" id="KW-0675">Receptor</keyword>
<dbReference type="EMBL" id="BMAT01004533">
    <property type="protein sequence ID" value="GFR75186.1"/>
    <property type="molecule type" value="Genomic_DNA"/>
</dbReference>
<evidence type="ECO:0000313" key="12">
    <source>
        <dbReference type="Proteomes" id="UP000762676"/>
    </source>
</evidence>
<protein>
    <submittedName>
        <fullName evidence="11">Chemosensory receptor A</fullName>
    </submittedName>
</protein>
<evidence type="ECO:0000256" key="8">
    <source>
        <dbReference type="ARBA" id="ARBA00023224"/>
    </source>
</evidence>
<dbReference type="PRINTS" id="PR00237">
    <property type="entry name" value="GPCRRHODOPSN"/>
</dbReference>
<feature type="domain" description="G-protein coupled receptors family 1 profile" evidence="10">
    <location>
        <begin position="45"/>
        <end position="300"/>
    </location>
</feature>
<comment type="subcellular location">
    <subcellularLocation>
        <location evidence="1">Cell membrane</location>
        <topology evidence="1">Multi-pass membrane protein</topology>
    </subcellularLocation>
</comment>
<keyword evidence="2" id="KW-1003">Cell membrane</keyword>
<feature type="transmembrane region" description="Helical" evidence="9">
    <location>
        <begin position="283"/>
        <end position="302"/>
    </location>
</feature>
<gene>
    <name evidence="11" type="ORF">ElyMa_002181400</name>
</gene>
<keyword evidence="6 9" id="KW-0472">Membrane</keyword>
<evidence type="ECO:0000256" key="9">
    <source>
        <dbReference type="SAM" id="Phobius"/>
    </source>
</evidence>
<name>A0AAV4FS72_9GAST</name>
<dbReference type="SUPFAM" id="SSF81321">
    <property type="entry name" value="Family A G protein-coupled receptor-like"/>
    <property type="match status" value="1"/>
</dbReference>
<dbReference type="PROSITE" id="PS50262">
    <property type="entry name" value="G_PROTEIN_RECEP_F1_2"/>
    <property type="match status" value="1"/>
</dbReference>
<evidence type="ECO:0000256" key="3">
    <source>
        <dbReference type="ARBA" id="ARBA00022692"/>
    </source>
</evidence>
<dbReference type="Gene3D" id="1.20.1070.10">
    <property type="entry name" value="Rhodopsin 7-helix transmembrane proteins"/>
    <property type="match status" value="1"/>
</dbReference>
<keyword evidence="12" id="KW-1185">Reference proteome</keyword>
<keyword evidence="8" id="KW-0807">Transducer</keyword>
<accession>A0AAV4FS72</accession>
<dbReference type="InterPro" id="IPR050569">
    <property type="entry name" value="TAAR"/>
</dbReference>
<evidence type="ECO:0000256" key="1">
    <source>
        <dbReference type="ARBA" id="ARBA00004651"/>
    </source>
</evidence>
<dbReference type="GO" id="GO:0005886">
    <property type="term" value="C:plasma membrane"/>
    <property type="evidence" value="ECO:0007669"/>
    <property type="project" value="UniProtKB-SubCell"/>
</dbReference>
<feature type="transmembrane region" description="Helical" evidence="9">
    <location>
        <begin position="34"/>
        <end position="55"/>
    </location>
</feature>
<feature type="transmembrane region" description="Helical" evidence="9">
    <location>
        <begin position="67"/>
        <end position="95"/>
    </location>
</feature>
<proteinExistence type="predicted"/>
<comment type="caution">
    <text evidence="11">The sequence shown here is derived from an EMBL/GenBank/DDBJ whole genome shotgun (WGS) entry which is preliminary data.</text>
</comment>
<dbReference type="InterPro" id="IPR000276">
    <property type="entry name" value="GPCR_Rhodpsn"/>
</dbReference>
<feature type="transmembrane region" description="Helical" evidence="9">
    <location>
        <begin position="149"/>
        <end position="169"/>
    </location>
</feature>
<dbReference type="PANTHER" id="PTHR24249">
    <property type="entry name" value="HISTAMINE RECEPTOR-RELATED G-PROTEIN COUPLED RECEPTOR"/>
    <property type="match status" value="1"/>
</dbReference>
<dbReference type="GO" id="GO:0004930">
    <property type="term" value="F:G protein-coupled receptor activity"/>
    <property type="evidence" value="ECO:0007669"/>
    <property type="project" value="UniProtKB-KW"/>
</dbReference>
<feature type="transmembrane region" description="Helical" evidence="9">
    <location>
        <begin position="189"/>
        <end position="209"/>
    </location>
</feature>
<keyword evidence="4 9" id="KW-1133">Transmembrane helix</keyword>
<dbReference type="Pfam" id="PF00001">
    <property type="entry name" value="7tm_1"/>
    <property type="match status" value="1"/>
</dbReference>
<dbReference type="AlphaFoldDB" id="A0AAV4FS72"/>
<feature type="transmembrane region" description="Helical" evidence="9">
    <location>
        <begin position="115"/>
        <end position="137"/>
    </location>
</feature>
<keyword evidence="3 9" id="KW-0812">Transmembrane</keyword>